<dbReference type="InterPro" id="IPR050177">
    <property type="entry name" value="Lipid_A_modif_metabolic_enz"/>
</dbReference>
<evidence type="ECO:0000313" key="4">
    <source>
        <dbReference type="Proteomes" id="UP000078551"/>
    </source>
</evidence>
<organism evidence="3 5">
    <name type="scientific">Rhizobium phaseoli</name>
    <dbReference type="NCBI Taxonomy" id="396"/>
    <lineage>
        <taxon>Bacteria</taxon>
        <taxon>Pseudomonadati</taxon>
        <taxon>Pseudomonadota</taxon>
        <taxon>Alphaproteobacteria</taxon>
        <taxon>Hyphomicrobiales</taxon>
        <taxon>Rhizobiaceae</taxon>
        <taxon>Rhizobium/Agrobacterium group</taxon>
        <taxon>Rhizobium</taxon>
    </lineage>
</organism>
<gene>
    <name evidence="2" type="ORF">AMC81_CH01820</name>
    <name evidence="3" type="ORF">HER27_010220</name>
</gene>
<reference evidence="3 5" key="2">
    <citation type="submission" date="2020-11" db="EMBL/GenBank/DDBJ databases">
        <title>Indigenous Rhizobia Nodulating Common beans in Western Kenya.</title>
        <authorList>
            <person name="Wekesa C.S."/>
            <person name="Oelmueller R."/>
            <person name="Furch A.C."/>
        </authorList>
    </citation>
    <scope>NUCLEOTIDE SEQUENCE [LARGE SCALE GENOMIC DNA]</scope>
    <source>
        <strain evidence="5">BS3</strain>
        <strain evidence="3">S3</strain>
    </source>
</reference>
<reference evidence="2 4" key="1">
    <citation type="submission" date="2015-11" db="EMBL/GenBank/DDBJ databases">
        <title>The limits of bacterial species coexistence and the symbiotic plasmid transference in sympatric Rhizobium populations.</title>
        <authorList>
            <person name="Perez-Carrascal O.M."/>
            <person name="VanInsberghe D."/>
            <person name="Juarez S."/>
            <person name="Polz M.F."/>
            <person name="Vinuesa P."/>
            <person name="Gonzalez V."/>
        </authorList>
    </citation>
    <scope>NUCLEOTIDE SEQUENCE [LARGE SCALE GENOMIC DNA]</scope>
    <source>
        <strain evidence="2 4">N771</strain>
    </source>
</reference>
<name>A0A192T8W6_9HYPH</name>
<evidence type="ECO:0000313" key="5">
    <source>
        <dbReference type="Proteomes" id="UP000540266"/>
    </source>
</evidence>
<proteinExistence type="predicted"/>
<dbReference type="STRING" id="396.AMC85_CH01885"/>
<dbReference type="Gene3D" id="3.40.50.720">
    <property type="entry name" value="NAD(P)-binding Rossmann-like Domain"/>
    <property type="match status" value="1"/>
</dbReference>
<protein>
    <submittedName>
        <fullName evidence="3">NAD(P)-dependent oxidoreductase</fullName>
    </submittedName>
    <submittedName>
        <fullName evidence="2">NAD-dependent epimerase/dehydratase family protein</fullName>
    </submittedName>
</protein>
<dbReference type="SUPFAM" id="SSF51735">
    <property type="entry name" value="NAD(P)-binding Rossmann-fold domains"/>
    <property type="match status" value="1"/>
</dbReference>
<sequence>MRVLVIGATGHVGTYLVPRLVEAGHDVVTISRGAAKPYRENHAWASVDQRQMDRSGMERAGEFGKAVRALKADIIIDMICFTLESAEQLVTALSGHVGHFLHTGTIWTHGYPTTVPTREEAPKSPFGDYGIQKAAIETYLLQQARLHGFPATIIHPGHIVGTGWAPLNPAGNFNLEVFSTLARGETLALPNFGLETVHHVHADDVAAMFMDAIARWNASIGESFHAVSEQALTLRGYAEAMSRWFGREPNLTFAPFDVWAEGQTAEDAEATWEHIARSPNCSIAKARRLLHYAPRYTSLQAVQESVGWLVGQGRITA</sequence>
<dbReference type="Proteomes" id="UP000078551">
    <property type="component" value="Chromosome"/>
</dbReference>
<keyword evidence="4" id="KW-1185">Reference proteome</keyword>
<dbReference type="GeneID" id="45957197"/>
<evidence type="ECO:0000313" key="3">
    <source>
        <dbReference type="EMBL" id="QPK10880.1"/>
    </source>
</evidence>
<dbReference type="EMBL" id="CP013568">
    <property type="protein sequence ID" value="ANL84603.1"/>
    <property type="molecule type" value="Genomic_DNA"/>
</dbReference>
<dbReference type="Pfam" id="PF01370">
    <property type="entry name" value="Epimerase"/>
    <property type="match status" value="1"/>
</dbReference>
<feature type="domain" description="NAD-dependent epimerase/dehydratase" evidence="1">
    <location>
        <begin position="3"/>
        <end position="215"/>
    </location>
</feature>
<dbReference type="AlphaFoldDB" id="A0A192T8W6"/>
<dbReference type="PANTHER" id="PTHR43245">
    <property type="entry name" value="BIFUNCTIONAL POLYMYXIN RESISTANCE PROTEIN ARNA"/>
    <property type="match status" value="1"/>
</dbReference>
<dbReference type="InterPro" id="IPR036291">
    <property type="entry name" value="NAD(P)-bd_dom_sf"/>
</dbReference>
<dbReference type="EMBL" id="CP064931">
    <property type="protein sequence ID" value="QPK10880.1"/>
    <property type="molecule type" value="Genomic_DNA"/>
</dbReference>
<evidence type="ECO:0000259" key="1">
    <source>
        <dbReference type="Pfam" id="PF01370"/>
    </source>
</evidence>
<dbReference type="Proteomes" id="UP000540266">
    <property type="component" value="Chromosome"/>
</dbReference>
<evidence type="ECO:0000313" key="2">
    <source>
        <dbReference type="EMBL" id="ANL84603.1"/>
    </source>
</evidence>
<accession>A0A192T8W6</accession>
<dbReference type="RefSeq" id="WP_012483579.1">
    <property type="nucleotide sequence ID" value="NZ_CP013532.1"/>
</dbReference>
<dbReference type="InterPro" id="IPR001509">
    <property type="entry name" value="Epimerase_deHydtase"/>
</dbReference>